<proteinExistence type="predicted"/>
<organism evidence="2 3">
    <name type="scientific">Stephania japonica</name>
    <dbReference type="NCBI Taxonomy" id="461633"/>
    <lineage>
        <taxon>Eukaryota</taxon>
        <taxon>Viridiplantae</taxon>
        <taxon>Streptophyta</taxon>
        <taxon>Embryophyta</taxon>
        <taxon>Tracheophyta</taxon>
        <taxon>Spermatophyta</taxon>
        <taxon>Magnoliopsida</taxon>
        <taxon>Ranunculales</taxon>
        <taxon>Menispermaceae</taxon>
        <taxon>Menispermoideae</taxon>
        <taxon>Cissampelideae</taxon>
        <taxon>Stephania</taxon>
    </lineage>
</organism>
<evidence type="ECO:0008006" key="4">
    <source>
        <dbReference type="Google" id="ProtNLM"/>
    </source>
</evidence>
<dbReference type="AlphaFoldDB" id="A0AAP0KJF4"/>
<gene>
    <name evidence="2" type="ORF">Sjap_000044</name>
</gene>
<dbReference type="PANTHER" id="PTHR38522">
    <property type="entry name" value="PLASMA MEMBRANE-ASSOCIATED CATION-BINDING PROTEIN 1"/>
    <property type="match status" value="1"/>
</dbReference>
<keyword evidence="3" id="KW-1185">Reference proteome</keyword>
<feature type="region of interest" description="Disordered" evidence="1">
    <location>
        <begin position="156"/>
        <end position="199"/>
    </location>
</feature>
<protein>
    <recommendedName>
        <fullName evidence="4">Plasma membrane-associated cation-binding protein 1</fullName>
    </recommendedName>
</protein>
<evidence type="ECO:0000313" key="3">
    <source>
        <dbReference type="Proteomes" id="UP001417504"/>
    </source>
</evidence>
<sequence>MGYWKSKVLPKLKKAFDINSSKKAAAAEACKSFDDSKDAVNKELEEKKTELQPKVVEIYEASSVEIKGLVKERNDAGIKNNSVAVVKFLQELVKIEFPGSKAVSEVSSKFGPGLVPGPVLFVLEKVSTFVVTEGEGDKTSREVEIKAEEVAVVEEEGDKEAAEEIKDAVVEEEKKEPEASPPPAAEAAAAKVLEEAPKA</sequence>
<dbReference type="GO" id="GO:0005886">
    <property type="term" value="C:plasma membrane"/>
    <property type="evidence" value="ECO:0007669"/>
    <property type="project" value="InterPro"/>
</dbReference>
<evidence type="ECO:0000313" key="2">
    <source>
        <dbReference type="EMBL" id="KAK9152564.1"/>
    </source>
</evidence>
<dbReference type="Proteomes" id="UP001417504">
    <property type="component" value="Unassembled WGS sequence"/>
</dbReference>
<name>A0AAP0KJF4_9MAGN</name>
<feature type="compositionally biased region" description="Basic and acidic residues" evidence="1">
    <location>
        <begin position="159"/>
        <end position="178"/>
    </location>
</feature>
<evidence type="ECO:0000256" key="1">
    <source>
        <dbReference type="SAM" id="MobiDB-lite"/>
    </source>
</evidence>
<dbReference type="EMBL" id="JBBNAE010000001">
    <property type="protein sequence ID" value="KAK9152564.1"/>
    <property type="molecule type" value="Genomic_DNA"/>
</dbReference>
<accession>A0AAP0KJF4</accession>
<dbReference type="Pfam" id="PF05558">
    <property type="entry name" value="DREPP"/>
    <property type="match status" value="1"/>
</dbReference>
<comment type="caution">
    <text evidence="2">The sequence shown here is derived from an EMBL/GenBank/DDBJ whole genome shotgun (WGS) entry which is preliminary data.</text>
</comment>
<reference evidence="2 3" key="1">
    <citation type="submission" date="2024-01" db="EMBL/GenBank/DDBJ databases">
        <title>Genome assemblies of Stephania.</title>
        <authorList>
            <person name="Yang L."/>
        </authorList>
    </citation>
    <scope>NUCLEOTIDE SEQUENCE [LARGE SCALE GENOMIC DNA]</scope>
    <source>
        <strain evidence="2">QJT</strain>
        <tissue evidence="2">Leaf</tissue>
    </source>
</reference>
<dbReference type="PANTHER" id="PTHR38522:SF2">
    <property type="entry name" value="PLASMA MEMBRANE-ASSOCIATED CATION-BINDING PROTEIN 1"/>
    <property type="match status" value="1"/>
</dbReference>
<dbReference type="InterPro" id="IPR008469">
    <property type="entry name" value="DREPP"/>
</dbReference>